<keyword evidence="1 5" id="KW-0479">Metal-binding</keyword>
<dbReference type="AlphaFoldDB" id="A0A4W3I1R0"/>
<dbReference type="SMART" id="SM00356">
    <property type="entry name" value="ZnF_C3H1"/>
    <property type="match status" value="3"/>
</dbReference>
<evidence type="ECO:0000256" key="4">
    <source>
        <dbReference type="PROSITE-ProRule" id="PRU00339"/>
    </source>
</evidence>
<dbReference type="SMART" id="SM00028">
    <property type="entry name" value="TPR"/>
    <property type="match status" value="3"/>
</dbReference>
<protein>
    <submittedName>
        <fullName evidence="7">Zinc finger CCCH-type containing 7A</fullName>
    </submittedName>
</protein>
<dbReference type="Pfam" id="PF00515">
    <property type="entry name" value="TPR_1"/>
    <property type="match status" value="1"/>
</dbReference>
<feature type="domain" description="C3H1-type" evidence="6">
    <location>
        <begin position="699"/>
        <end position="721"/>
    </location>
</feature>
<proteinExistence type="predicted"/>
<feature type="repeat" description="TPR" evidence="4">
    <location>
        <begin position="84"/>
        <end position="117"/>
    </location>
</feature>
<dbReference type="PROSITE" id="PS50005">
    <property type="entry name" value="TPR"/>
    <property type="match status" value="1"/>
</dbReference>
<reference evidence="8" key="1">
    <citation type="journal article" date="2006" name="Science">
        <title>Ancient noncoding elements conserved in the human genome.</title>
        <authorList>
            <person name="Venkatesh B."/>
            <person name="Kirkness E.F."/>
            <person name="Loh Y.H."/>
            <person name="Halpern A.L."/>
            <person name="Lee A.P."/>
            <person name="Johnson J."/>
            <person name="Dandona N."/>
            <person name="Viswanathan L.D."/>
            <person name="Tay A."/>
            <person name="Venter J.C."/>
            <person name="Strausberg R.L."/>
            <person name="Brenner S."/>
        </authorList>
    </citation>
    <scope>NUCLEOTIDE SEQUENCE [LARGE SCALE GENOMIC DNA]</scope>
</reference>
<dbReference type="PANTHER" id="PTHR14928:SF13">
    <property type="entry name" value="ZINC FINGER CCCH DOMAIN-CONTAINING PROTEIN 7A"/>
    <property type="match status" value="1"/>
</dbReference>
<evidence type="ECO:0000313" key="8">
    <source>
        <dbReference type="Proteomes" id="UP000314986"/>
    </source>
</evidence>
<dbReference type="SUPFAM" id="SSF48452">
    <property type="entry name" value="TPR-like"/>
    <property type="match status" value="1"/>
</dbReference>
<dbReference type="GO" id="GO:0035196">
    <property type="term" value="P:miRNA processing"/>
    <property type="evidence" value="ECO:0007669"/>
    <property type="project" value="TreeGrafter"/>
</dbReference>
<evidence type="ECO:0000256" key="3">
    <source>
        <dbReference type="ARBA" id="ARBA00022833"/>
    </source>
</evidence>
<accession>A0A4W3I1R0</accession>
<organism evidence="7 8">
    <name type="scientific">Callorhinchus milii</name>
    <name type="common">Ghost shark</name>
    <dbReference type="NCBI Taxonomy" id="7868"/>
    <lineage>
        <taxon>Eukaryota</taxon>
        <taxon>Metazoa</taxon>
        <taxon>Chordata</taxon>
        <taxon>Craniata</taxon>
        <taxon>Vertebrata</taxon>
        <taxon>Chondrichthyes</taxon>
        <taxon>Holocephali</taxon>
        <taxon>Chimaeriformes</taxon>
        <taxon>Callorhinchidae</taxon>
        <taxon>Callorhinchus</taxon>
    </lineage>
</organism>
<feature type="zinc finger region" description="C3H1-type" evidence="5">
    <location>
        <begin position="699"/>
        <end position="721"/>
    </location>
</feature>
<evidence type="ECO:0000256" key="2">
    <source>
        <dbReference type="ARBA" id="ARBA00022771"/>
    </source>
</evidence>
<dbReference type="InterPro" id="IPR039691">
    <property type="entry name" value="ZC3H7A/B"/>
</dbReference>
<feature type="zinc finger region" description="C3H1-type" evidence="5">
    <location>
        <begin position="564"/>
        <end position="592"/>
    </location>
</feature>
<dbReference type="PANTHER" id="PTHR14928">
    <property type="entry name" value="MICRO-RNA BINDING ZINC FINGER CCCH DOMAIN-CONTAINING PROTEIN 7"/>
    <property type="match status" value="1"/>
</dbReference>
<dbReference type="Gene3D" id="1.25.40.10">
    <property type="entry name" value="Tetratricopeptide repeat domain"/>
    <property type="match status" value="1"/>
</dbReference>
<reference evidence="8" key="3">
    <citation type="journal article" date="2014" name="Nature">
        <title>Elephant shark genome provides unique insights into gnathostome evolution.</title>
        <authorList>
            <consortium name="International Elephant Shark Genome Sequencing Consortium"/>
            <person name="Venkatesh B."/>
            <person name="Lee A.P."/>
            <person name="Ravi V."/>
            <person name="Maurya A.K."/>
            <person name="Lian M.M."/>
            <person name="Swann J.B."/>
            <person name="Ohta Y."/>
            <person name="Flajnik M.F."/>
            <person name="Sutoh Y."/>
            <person name="Kasahara M."/>
            <person name="Hoon S."/>
            <person name="Gangu V."/>
            <person name="Roy S.W."/>
            <person name="Irimia M."/>
            <person name="Korzh V."/>
            <person name="Kondrychyn I."/>
            <person name="Lim Z.W."/>
            <person name="Tay B.H."/>
            <person name="Tohari S."/>
            <person name="Kong K.W."/>
            <person name="Ho S."/>
            <person name="Lorente-Galdos B."/>
            <person name="Quilez J."/>
            <person name="Marques-Bonet T."/>
            <person name="Raney B.J."/>
            <person name="Ingham P.W."/>
            <person name="Tay A."/>
            <person name="Hillier L.W."/>
            <person name="Minx P."/>
            <person name="Boehm T."/>
            <person name="Wilson R.K."/>
            <person name="Brenner S."/>
            <person name="Warren W.C."/>
        </authorList>
    </citation>
    <scope>NUCLEOTIDE SEQUENCE [LARGE SCALE GENOMIC DNA]</scope>
</reference>
<sequence>MDKNNRWQEIEKGLQFIQSTLPYPGSQKEYEAFLQDLVRNLYDDGNDKFRGGNWKDALDQYTEALNVADYASSEDISIVDGVKEKLYTNRASCYLNIGHYNQVLEDCDKALQLNHNNYRALYRKARALKELGRHKEAYNVIAKCSLGVPQDDGVMKLTQELAQILGLKIRKAYIRAQVNSTPLTSGTPSLYPSILSISLSVFKFLFSNNANLGIIGQNESAFLRGTETGANILPTQLPCHPLSDTHEFKQACHLCFKTEHKCKKDILICRLKNSEDRSWKKIRPRPTKNQYVGPYYICKDVAAGEECRYPGHCTFAYCQEEIDIWTLERKGAFNRELLFDPFGSSGKVNLTVAKLLQEHHGIFMFLCEICFDNKPRMINKRNKDNPECCSNPDAKHIFDHNKCLVHILRETTVKYSKIHHLDDTRQLDLCCHEVRFGCIKEDNCFYAHSLIELKVWIMQLQTNISHEAITQESKKYLQSMEASSQGGQIPPGTVKSGSLNLNLKFVCAHCHRNGQFSEPDKNRKYCSAKASHPWTKERRVLLVMSNERKKWTTIRPLPSKKPIPQQFDLCMNIAKGKKCQYTGNCFFAHSHEEKEMWTYMKDINIQDMEQLYEMWLKRQEPEREEAACAPKENGKQIHMPTDYADLMTGYHCWLCGKNSNSEIQWQRHITAEKHKEKVFSCEDDQNCWQHRFPTGQFSICERHLKGTCVDGENCHFAHSKAEMQEWMDRREVLKQKLAKARKDHLIAPNDNDFGKFDFLIKDLN</sequence>
<dbReference type="InterPro" id="IPR036855">
    <property type="entry name" value="Znf_CCCH_sf"/>
</dbReference>
<keyword evidence="4" id="KW-0802">TPR repeat</keyword>
<dbReference type="InterPro" id="IPR000571">
    <property type="entry name" value="Znf_CCCH"/>
</dbReference>
<gene>
    <name evidence="7" type="primary">zc3h7a</name>
</gene>
<evidence type="ECO:0000259" key="6">
    <source>
        <dbReference type="PROSITE" id="PS50103"/>
    </source>
</evidence>
<dbReference type="GO" id="GO:0008270">
    <property type="term" value="F:zinc ion binding"/>
    <property type="evidence" value="ECO:0007669"/>
    <property type="project" value="UniProtKB-KW"/>
</dbReference>
<keyword evidence="8" id="KW-1185">Reference proteome</keyword>
<dbReference type="InterPro" id="IPR011990">
    <property type="entry name" value="TPR-like_helical_dom_sf"/>
</dbReference>
<dbReference type="InterPro" id="IPR019734">
    <property type="entry name" value="TPR_rpt"/>
</dbReference>
<reference evidence="7" key="4">
    <citation type="submission" date="2025-08" db="UniProtKB">
        <authorList>
            <consortium name="Ensembl"/>
        </authorList>
    </citation>
    <scope>IDENTIFICATION</scope>
</reference>
<reference evidence="7" key="5">
    <citation type="submission" date="2025-09" db="UniProtKB">
        <authorList>
            <consortium name="Ensembl"/>
        </authorList>
    </citation>
    <scope>IDENTIFICATION</scope>
</reference>
<feature type="domain" description="C3H1-type" evidence="6">
    <location>
        <begin position="564"/>
        <end position="592"/>
    </location>
</feature>
<dbReference type="Proteomes" id="UP000314986">
    <property type="component" value="Unassembled WGS sequence"/>
</dbReference>
<dbReference type="SUPFAM" id="SSF90229">
    <property type="entry name" value="CCCH zinc finger"/>
    <property type="match status" value="1"/>
</dbReference>
<keyword evidence="2 5" id="KW-0863">Zinc-finger</keyword>
<dbReference type="InterPro" id="IPR036236">
    <property type="entry name" value="Znf_C2H2_sf"/>
</dbReference>
<dbReference type="Ensembl" id="ENSCMIT00000021475.1">
    <property type="protein sequence ID" value="ENSCMIP00000021092.1"/>
    <property type="gene ID" value="ENSCMIG00000009521.1"/>
</dbReference>
<dbReference type="SUPFAM" id="SSF57667">
    <property type="entry name" value="beta-beta-alpha zinc fingers"/>
    <property type="match status" value="1"/>
</dbReference>
<keyword evidence="3 5" id="KW-0862">Zinc</keyword>
<dbReference type="GO" id="GO:0035198">
    <property type="term" value="F:miRNA binding"/>
    <property type="evidence" value="ECO:0007669"/>
    <property type="project" value="InterPro"/>
</dbReference>
<dbReference type="GeneTree" id="ENSGT00390000018542"/>
<evidence type="ECO:0000256" key="1">
    <source>
        <dbReference type="ARBA" id="ARBA00022723"/>
    </source>
</evidence>
<dbReference type="PROSITE" id="PS50103">
    <property type="entry name" value="ZF_C3H1"/>
    <property type="match status" value="2"/>
</dbReference>
<name>A0A4W3I1R0_CALMI</name>
<reference evidence="8" key="2">
    <citation type="journal article" date="2007" name="PLoS Biol.">
        <title>Survey sequencing and comparative analysis of the elephant shark (Callorhinchus milii) genome.</title>
        <authorList>
            <person name="Venkatesh B."/>
            <person name="Kirkness E.F."/>
            <person name="Loh Y.H."/>
            <person name="Halpern A.L."/>
            <person name="Lee A.P."/>
            <person name="Johnson J."/>
            <person name="Dandona N."/>
            <person name="Viswanathan L.D."/>
            <person name="Tay A."/>
            <person name="Venter J.C."/>
            <person name="Strausberg R.L."/>
            <person name="Brenner S."/>
        </authorList>
    </citation>
    <scope>NUCLEOTIDE SEQUENCE [LARGE SCALE GENOMIC DNA]</scope>
</reference>
<evidence type="ECO:0000256" key="5">
    <source>
        <dbReference type="PROSITE-ProRule" id="PRU00723"/>
    </source>
</evidence>
<evidence type="ECO:0000313" key="7">
    <source>
        <dbReference type="Ensembl" id="ENSCMIP00000021092.1"/>
    </source>
</evidence>